<keyword evidence="2 5" id="KW-0812">Transmembrane</keyword>
<feature type="transmembrane region" description="Helical" evidence="5">
    <location>
        <begin position="325"/>
        <end position="350"/>
    </location>
</feature>
<feature type="transmembrane region" description="Helical" evidence="5">
    <location>
        <begin position="292"/>
        <end position="313"/>
    </location>
</feature>
<evidence type="ECO:0000313" key="8">
    <source>
        <dbReference type="Proteomes" id="UP000799437"/>
    </source>
</evidence>
<gene>
    <name evidence="7" type="ORF">EJ05DRAFT_459628</name>
</gene>
<keyword evidence="4 5" id="KW-0472">Membrane</keyword>
<comment type="subcellular location">
    <subcellularLocation>
        <location evidence="1">Membrane</location>
        <topology evidence="1">Multi-pass membrane protein</topology>
    </subcellularLocation>
</comment>
<evidence type="ECO:0000256" key="4">
    <source>
        <dbReference type="ARBA" id="ARBA00023136"/>
    </source>
</evidence>
<evidence type="ECO:0000256" key="2">
    <source>
        <dbReference type="ARBA" id="ARBA00022692"/>
    </source>
</evidence>
<feature type="transmembrane region" description="Helical" evidence="5">
    <location>
        <begin position="362"/>
        <end position="384"/>
    </location>
</feature>
<evidence type="ECO:0000256" key="3">
    <source>
        <dbReference type="ARBA" id="ARBA00022989"/>
    </source>
</evidence>
<keyword evidence="3 5" id="KW-1133">Transmembrane helix</keyword>
<protein>
    <recommendedName>
        <fullName evidence="6">DUF3955 domain-containing protein</fullName>
    </recommendedName>
</protein>
<feature type="domain" description="DUF3955" evidence="6">
    <location>
        <begin position="56"/>
        <end position="108"/>
    </location>
</feature>
<dbReference type="GO" id="GO:0000329">
    <property type="term" value="C:fungal-type vacuole membrane"/>
    <property type="evidence" value="ECO:0007669"/>
    <property type="project" value="TreeGrafter"/>
</dbReference>
<dbReference type="EMBL" id="ML996565">
    <property type="protein sequence ID" value="KAF2762822.1"/>
    <property type="molecule type" value="Genomic_DNA"/>
</dbReference>
<feature type="transmembrane region" description="Helical" evidence="5">
    <location>
        <begin position="53"/>
        <end position="70"/>
    </location>
</feature>
<evidence type="ECO:0000256" key="5">
    <source>
        <dbReference type="SAM" id="Phobius"/>
    </source>
</evidence>
<keyword evidence="8" id="KW-1185">Reference proteome</keyword>
<dbReference type="PANTHER" id="PTHR23051:SF0">
    <property type="entry name" value="SOLUTE CARRIER FAMILY 35 MEMBER F5"/>
    <property type="match status" value="1"/>
</dbReference>
<sequence length="454" mass="50785">MVGTARSPSQSLVPPHEFEDPFSRISNDQVHSPVSVVSNWEERKISPWKSAKWRHTLGIACLMTTVVLWTTSNFLASTIFADDTYSKPYFVTYINTSFFIFPIVPMIIKHWWKERGQNSSWRDLLKRRVGKYSLLTQEEEEEAFLKRGERRESTSGSSATTQMLMSEDIANSQELSSASNKSEGAHSGDDVFTVFDTLRLSIEFCIPWFLANYFTAACLEYTTVASSTIVASTSSIWTLLIGSALGVERFTVRKMLGVLASLAGVALISLVDMTGDNDENRGDFPHKSHREIITGDSMAFISALLYAGYTIMMKKRIGDESRVNMMLFFGFIGIFNVIALWPGFVLLHITGVETFELPPTQWVLTIVMINSASSLVADITWAFAMLLTSPLVVTVGLSMTIPLSLVGQMWLDSQYAAPLYWVGACIVFFSFIFINREENREEGVSGQTIIIDEA</sequence>
<feature type="transmembrane region" description="Helical" evidence="5">
    <location>
        <begin position="90"/>
        <end position="112"/>
    </location>
</feature>
<reference evidence="7" key="1">
    <citation type="journal article" date="2020" name="Stud. Mycol.">
        <title>101 Dothideomycetes genomes: a test case for predicting lifestyles and emergence of pathogens.</title>
        <authorList>
            <person name="Haridas S."/>
            <person name="Albert R."/>
            <person name="Binder M."/>
            <person name="Bloem J."/>
            <person name="Labutti K."/>
            <person name="Salamov A."/>
            <person name="Andreopoulos B."/>
            <person name="Baker S."/>
            <person name="Barry K."/>
            <person name="Bills G."/>
            <person name="Bluhm B."/>
            <person name="Cannon C."/>
            <person name="Castanera R."/>
            <person name="Culley D."/>
            <person name="Daum C."/>
            <person name="Ezra D."/>
            <person name="Gonzalez J."/>
            <person name="Henrissat B."/>
            <person name="Kuo A."/>
            <person name="Liang C."/>
            <person name="Lipzen A."/>
            <person name="Lutzoni F."/>
            <person name="Magnuson J."/>
            <person name="Mondo S."/>
            <person name="Nolan M."/>
            <person name="Ohm R."/>
            <person name="Pangilinan J."/>
            <person name="Park H.-J."/>
            <person name="Ramirez L."/>
            <person name="Alfaro M."/>
            <person name="Sun H."/>
            <person name="Tritt A."/>
            <person name="Yoshinaga Y."/>
            <person name="Zwiers L.-H."/>
            <person name="Turgeon B."/>
            <person name="Goodwin S."/>
            <person name="Spatafora J."/>
            <person name="Crous P."/>
            <person name="Grigoriev I."/>
        </authorList>
    </citation>
    <scope>NUCLEOTIDE SEQUENCE</scope>
    <source>
        <strain evidence="7">CBS 121739</strain>
    </source>
</reference>
<dbReference type="InterPro" id="IPR037185">
    <property type="entry name" value="EmrE-like"/>
</dbReference>
<name>A0A6A6WKX8_9PEZI</name>
<dbReference type="RefSeq" id="XP_033605273.1">
    <property type="nucleotide sequence ID" value="XM_033742582.1"/>
</dbReference>
<feature type="transmembrane region" description="Helical" evidence="5">
    <location>
        <begin position="255"/>
        <end position="272"/>
    </location>
</feature>
<dbReference type="AlphaFoldDB" id="A0A6A6WKX8"/>
<feature type="transmembrane region" description="Helical" evidence="5">
    <location>
        <begin position="417"/>
        <end position="434"/>
    </location>
</feature>
<dbReference type="PANTHER" id="PTHR23051">
    <property type="entry name" value="SOLUTE CARRIER FAMILY 35, MEMBER F5"/>
    <property type="match status" value="1"/>
</dbReference>
<dbReference type="SUPFAM" id="SSF103481">
    <property type="entry name" value="Multidrug resistance efflux transporter EmrE"/>
    <property type="match status" value="1"/>
</dbReference>
<proteinExistence type="predicted"/>
<feature type="transmembrane region" description="Helical" evidence="5">
    <location>
        <begin position="391"/>
        <end position="411"/>
    </location>
</feature>
<organism evidence="7 8">
    <name type="scientific">Pseudovirgaria hyperparasitica</name>
    <dbReference type="NCBI Taxonomy" id="470096"/>
    <lineage>
        <taxon>Eukaryota</taxon>
        <taxon>Fungi</taxon>
        <taxon>Dikarya</taxon>
        <taxon>Ascomycota</taxon>
        <taxon>Pezizomycotina</taxon>
        <taxon>Dothideomycetes</taxon>
        <taxon>Dothideomycetes incertae sedis</taxon>
        <taxon>Acrospermales</taxon>
        <taxon>Acrospermaceae</taxon>
        <taxon>Pseudovirgaria</taxon>
    </lineage>
</organism>
<evidence type="ECO:0000313" key="7">
    <source>
        <dbReference type="EMBL" id="KAF2762822.1"/>
    </source>
</evidence>
<dbReference type="Pfam" id="PF13127">
    <property type="entry name" value="DUF3955"/>
    <property type="match status" value="1"/>
</dbReference>
<accession>A0A6A6WKX8</accession>
<evidence type="ECO:0000256" key="1">
    <source>
        <dbReference type="ARBA" id="ARBA00004141"/>
    </source>
</evidence>
<dbReference type="GeneID" id="54483636"/>
<dbReference type="Proteomes" id="UP000799437">
    <property type="component" value="Unassembled WGS sequence"/>
</dbReference>
<dbReference type="InterPro" id="IPR025016">
    <property type="entry name" value="DUF3955"/>
</dbReference>
<dbReference type="OrthoDB" id="1436450at2759"/>
<evidence type="ECO:0000259" key="6">
    <source>
        <dbReference type="Pfam" id="PF13127"/>
    </source>
</evidence>